<evidence type="ECO:0000256" key="2">
    <source>
        <dbReference type="ARBA" id="ARBA00022679"/>
    </source>
</evidence>
<dbReference type="InterPro" id="IPR004568">
    <property type="entry name" value="Ppantetheine-prot_Trfase_dom"/>
</dbReference>
<gene>
    <name evidence="8" type="primary">acpS</name>
    <name evidence="10" type="ORF">SAMN04489723_1048</name>
</gene>
<keyword evidence="11" id="KW-1185">Reference proteome</keyword>
<dbReference type="InterPro" id="IPR037143">
    <property type="entry name" value="4-PPantetheinyl_Trfase_dom_sf"/>
</dbReference>
<comment type="subcellular location">
    <subcellularLocation>
        <location evidence="8">Cytoplasm</location>
    </subcellularLocation>
</comment>
<dbReference type="Gene3D" id="3.90.470.20">
    <property type="entry name" value="4'-phosphopantetheinyl transferase domain"/>
    <property type="match status" value="1"/>
</dbReference>
<organism evidence="10 11">
    <name type="scientific">Algoriphagus aquimarinus</name>
    <dbReference type="NCBI Taxonomy" id="237018"/>
    <lineage>
        <taxon>Bacteria</taxon>
        <taxon>Pseudomonadati</taxon>
        <taxon>Bacteroidota</taxon>
        <taxon>Cytophagia</taxon>
        <taxon>Cytophagales</taxon>
        <taxon>Cyclobacteriaceae</taxon>
        <taxon>Algoriphagus</taxon>
    </lineage>
</organism>
<keyword evidence="6 8" id="KW-0443">Lipid metabolism</keyword>
<dbReference type="GO" id="GO:0005737">
    <property type="term" value="C:cytoplasm"/>
    <property type="evidence" value="ECO:0007669"/>
    <property type="project" value="UniProtKB-SubCell"/>
</dbReference>
<evidence type="ECO:0000256" key="4">
    <source>
        <dbReference type="ARBA" id="ARBA00022832"/>
    </source>
</evidence>
<evidence type="ECO:0000259" key="9">
    <source>
        <dbReference type="Pfam" id="PF01648"/>
    </source>
</evidence>
<comment type="similarity">
    <text evidence="8">Belongs to the P-Pant transferase superfamily. AcpS family.</text>
</comment>
<accession>A0A1I0XY69</accession>
<feature type="binding site" evidence="8">
    <location>
        <position position="54"/>
    </location>
    <ligand>
        <name>Mg(2+)</name>
        <dbReference type="ChEBI" id="CHEBI:18420"/>
    </ligand>
</feature>
<keyword evidence="5 8" id="KW-0460">Magnesium</keyword>
<dbReference type="GO" id="GO:0008897">
    <property type="term" value="F:holo-[acyl-carrier-protein] synthase activity"/>
    <property type="evidence" value="ECO:0007669"/>
    <property type="project" value="UniProtKB-UniRule"/>
</dbReference>
<evidence type="ECO:0000313" key="10">
    <source>
        <dbReference type="EMBL" id="SFB05864.1"/>
    </source>
</evidence>
<proteinExistence type="inferred from homology"/>
<keyword evidence="8" id="KW-0963">Cytoplasm</keyword>
<dbReference type="HAMAP" id="MF_00101">
    <property type="entry name" value="AcpS"/>
    <property type="match status" value="1"/>
</dbReference>
<evidence type="ECO:0000256" key="1">
    <source>
        <dbReference type="ARBA" id="ARBA00022516"/>
    </source>
</evidence>
<evidence type="ECO:0000256" key="3">
    <source>
        <dbReference type="ARBA" id="ARBA00022723"/>
    </source>
</evidence>
<evidence type="ECO:0000313" key="11">
    <source>
        <dbReference type="Proteomes" id="UP000198790"/>
    </source>
</evidence>
<dbReference type="AlphaFoldDB" id="A0A1I0XY69"/>
<keyword evidence="3 8" id="KW-0479">Metal-binding</keyword>
<keyword evidence="2 8" id="KW-0808">Transferase</keyword>
<feature type="binding site" evidence="8">
    <location>
        <position position="7"/>
    </location>
    <ligand>
        <name>Mg(2+)</name>
        <dbReference type="ChEBI" id="CHEBI:18420"/>
    </ligand>
</feature>
<name>A0A1I0XY69_9BACT</name>
<dbReference type="OrthoDB" id="517356at2"/>
<keyword evidence="4 8" id="KW-0276">Fatty acid metabolism</keyword>
<dbReference type="InterPro" id="IPR002582">
    <property type="entry name" value="ACPS"/>
</dbReference>
<comment type="catalytic activity">
    <reaction evidence="8">
        <text>apo-[ACP] + CoA = holo-[ACP] + adenosine 3',5'-bisphosphate + H(+)</text>
        <dbReference type="Rhea" id="RHEA:12068"/>
        <dbReference type="Rhea" id="RHEA-COMP:9685"/>
        <dbReference type="Rhea" id="RHEA-COMP:9690"/>
        <dbReference type="ChEBI" id="CHEBI:15378"/>
        <dbReference type="ChEBI" id="CHEBI:29999"/>
        <dbReference type="ChEBI" id="CHEBI:57287"/>
        <dbReference type="ChEBI" id="CHEBI:58343"/>
        <dbReference type="ChEBI" id="CHEBI:64479"/>
        <dbReference type="EC" id="2.7.8.7"/>
    </reaction>
</comment>
<evidence type="ECO:0000256" key="8">
    <source>
        <dbReference type="HAMAP-Rule" id="MF_00101"/>
    </source>
</evidence>
<dbReference type="EMBL" id="FOKK01000004">
    <property type="protein sequence ID" value="SFB05864.1"/>
    <property type="molecule type" value="Genomic_DNA"/>
</dbReference>
<keyword evidence="7 8" id="KW-0275">Fatty acid biosynthesis</keyword>
<dbReference type="NCBIfam" id="TIGR00556">
    <property type="entry name" value="pantethn_trn"/>
    <property type="match status" value="1"/>
</dbReference>
<dbReference type="EC" id="2.7.8.7" evidence="8"/>
<dbReference type="Pfam" id="PF01648">
    <property type="entry name" value="ACPS"/>
    <property type="match status" value="1"/>
</dbReference>
<comment type="cofactor">
    <cofactor evidence="8">
        <name>Mg(2+)</name>
        <dbReference type="ChEBI" id="CHEBI:18420"/>
    </cofactor>
</comment>
<evidence type="ECO:0000256" key="5">
    <source>
        <dbReference type="ARBA" id="ARBA00022842"/>
    </source>
</evidence>
<sequence length="121" mass="13314">MRGIGIDIVEVDRMAKKCQKPAFVKMIFTAEEEAYCSAQGNAPQCFAARFAAKEAYMKAVGLGWANDAQFHEIEVIRLESGQPKLSLHGNTKLHFEKEGYSNILLTLSHTSQTAVAVVIVV</sequence>
<reference evidence="10 11" key="1">
    <citation type="submission" date="2016-10" db="EMBL/GenBank/DDBJ databases">
        <authorList>
            <person name="de Groot N.N."/>
        </authorList>
    </citation>
    <scope>NUCLEOTIDE SEQUENCE [LARGE SCALE GENOMIC DNA]</scope>
    <source>
        <strain evidence="10 11">DSM 23399</strain>
    </source>
</reference>
<dbReference type="InterPro" id="IPR008278">
    <property type="entry name" value="4-PPantetheinyl_Trfase_dom"/>
</dbReference>
<dbReference type="RefSeq" id="WP_092895343.1">
    <property type="nucleotide sequence ID" value="NZ_FOKK01000004.1"/>
</dbReference>
<protein>
    <recommendedName>
        <fullName evidence="8">Holo-[acyl-carrier-protein] synthase</fullName>
        <shortName evidence="8">Holo-ACP synthase</shortName>
        <ecNumber evidence="8">2.7.8.7</ecNumber>
    </recommendedName>
    <alternativeName>
        <fullName evidence="8">4'-phosphopantetheinyl transferase AcpS</fullName>
    </alternativeName>
</protein>
<dbReference type="Proteomes" id="UP000198790">
    <property type="component" value="Unassembled WGS sequence"/>
</dbReference>
<evidence type="ECO:0000256" key="7">
    <source>
        <dbReference type="ARBA" id="ARBA00023160"/>
    </source>
</evidence>
<dbReference type="NCBIfam" id="TIGR00516">
    <property type="entry name" value="acpS"/>
    <property type="match status" value="1"/>
</dbReference>
<dbReference type="STRING" id="237018.SAMN04489723_1048"/>
<dbReference type="GO" id="GO:0006633">
    <property type="term" value="P:fatty acid biosynthetic process"/>
    <property type="evidence" value="ECO:0007669"/>
    <property type="project" value="UniProtKB-UniRule"/>
</dbReference>
<dbReference type="GO" id="GO:0000287">
    <property type="term" value="F:magnesium ion binding"/>
    <property type="evidence" value="ECO:0007669"/>
    <property type="project" value="UniProtKB-UniRule"/>
</dbReference>
<dbReference type="SUPFAM" id="SSF56214">
    <property type="entry name" value="4'-phosphopantetheinyl transferase"/>
    <property type="match status" value="1"/>
</dbReference>
<comment type="function">
    <text evidence="8">Transfers the 4'-phosphopantetheine moiety from coenzyme A to a Ser of acyl-carrier-protein.</text>
</comment>
<keyword evidence="1 8" id="KW-0444">Lipid biosynthesis</keyword>
<evidence type="ECO:0000256" key="6">
    <source>
        <dbReference type="ARBA" id="ARBA00023098"/>
    </source>
</evidence>
<feature type="domain" description="4'-phosphopantetheinyl transferase" evidence="9">
    <location>
        <begin position="3"/>
        <end position="97"/>
    </location>
</feature>